<dbReference type="AlphaFoldDB" id="A0A645EX96"/>
<protein>
    <recommendedName>
        <fullName evidence="1">External alternative NADH-ubiquinone oxidoreductase-like C-terminal domain-containing protein</fullName>
    </recommendedName>
</protein>
<gene>
    <name evidence="2" type="ORF">SDC9_153783</name>
</gene>
<organism evidence="2">
    <name type="scientific">bioreactor metagenome</name>
    <dbReference type="NCBI Taxonomy" id="1076179"/>
    <lineage>
        <taxon>unclassified sequences</taxon>
        <taxon>metagenomes</taxon>
        <taxon>ecological metagenomes</taxon>
    </lineage>
</organism>
<feature type="domain" description="External alternative NADH-ubiquinone oxidoreductase-like C-terminal" evidence="1">
    <location>
        <begin position="1"/>
        <end position="53"/>
    </location>
</feature>
<reference evidence="2" key="1">
    <citation type="submission" date="2019-08" db="EMBL/GenBank/DDBJ databases">
        <authorList>
            <person name="Kucharzyk K."/>
            <person name="Murdoch R.W."/>
            <person name="Higgins S."/>
            <person name="Loffler F."/>
        </authorList>
    </citation>
    <scope>NUCLEOTIDE SEQUENCE</scope>
</reference>
<comment type="caution">
    <text evidence="2">The sequence shown here is derived from an EMBL/GenBank/DDBJ whole genome shotgun (WGS) entry which is preliminary data.</text>
</comment>
<dbReference type="Gene3D" id="3.50.50.100">
    <property type="match status" value="1"/>
</dbReference>
<proteinExistence type="predicted"/>
<sequence>MATIGRNAAVVSIGRFKLKGFFAWLTWSTVHILRLIDFRNRVVVFTKWVWDYLVYERVVRIITRQ</sequence>
<evidence type="ECO:0000313" key="2">
    <source>
        <dbReference type="EMBL" id="MPN06527.1"/>
    </source>
</evidence>
<evidence type="ECO:0000259" key="1">
    <source>
        <dbReference type="Pfam" id="PF22366"/>
    </source>
</evidence>
<dbReference type="EMBL" id="VSSQ01052440">
    <property type="protein sequence ID" value="MPN06527.1"/>
    <property type="molecule type" value="Genomic_DNA"/>
</dbReference>
<accession>A0A645EX96</accession>
<dbReference type="Pfam" id="PF22366">
    <property type="entry name" value="NDH2_C"/>
    <property type="match status" value="1"/>
</dbReference>
<dbReference type="InterPro" id="IPR054585">
    <property type="entry name" value="NDH2-like_C"/>
</dbReference>
<name>A0A645EX96_9ZZZZ</name>